<dbReference type="AlphaFoldDB" id="A0A5B7FD87"/>
<feature type="region of interest" description="Disordered" evidence="1">
    <location>
        <begin position="76"/>
        <end position="100"/>
    </location>
</feature>
<protein>
    <submittedName>
        <fullName evidence="2">Uncharacterized protein</fullName>
    </submittedName>
</protein>
<organism evidence="2 3">
    <name type="scientific">Portunus trituberculatus</name>
    <name type="common">Swimming crab</name>
    <name type="synonym">Neptunus trituberculatus</name>
    <dbReference type="NCBI Taxonomy" id="210409"/>
    <lineage>
        <taxon>Eukaryota</taxon>
        <taxon>Metazoa</taxon>
        <taxon>Ecdysozoa</taxon>
        <taxon>Arthropoda</taxon>
        <taxon>Crustacea</taxon>
        <taxon>Multicrustacea</taxon>
        <taxon>Malacostraca</taxon>
        <taxon>Eumalacostraca</taxon>
        <taxon>Eucarida</taxon>
        <taxon>Decapoda</taxon>
        <taxon>Pleocyemata</taxon>
        <taxon>Brachyura</taxon>
        <taxon>Eubrachyura</taxon>
        <taxon>Portunoidea</taxon>
        <taxon>Portunidae</taxon>
        <taxon>Portuninae</taxon>
        <taxon>Portunus</taxon>
    </lineage>
</organism>
<comment type="caution">
    <text evidence="2">The sequence shown here is derived from an EMBL/GenBank/DDBJ whole genome shotgun (WGS) entry which is preliminary data.</text>
</comment>
<feature type="compositionally biased region" description="Gly residues" evidence="1">
    <location>
        <begin position="80"/>
        <end position="89"/>
    </location>
</feature>
<sequence length="100" mass="10714">MVVYDKAHYSQYKAAQDVRLIGWLRKGNKKGYGGFTAPMGAFRRPSGGEMGTGMGVMGMGMEGMVGMAAKRRMRVDVKGEGMGGRGRGMGVTRSMGNGRE</sequence>
<evidence type="ECO:0000313" key="3">
    <source>
        <dbReference type="Proteomes" id="UP000324222"/>
    </source>
</evidence>
<gene>
    <name evidence="2" type="ORF">E2C01_039284</name>
</gene>
<evidence type="ECO:0000313" key="2">
    <source>
        <dbReference type="EMBL" id="MPC45580.1"/>
    </source>
</evidence>
<dbReference type="Proteomes" id="UP000324222">
    <property type="component" value="Unassembled WGS sequence"/>
</dbReference>
<feature type="compositionally biased region" description="Low complexity" evidence="1">
    <location>
        <begin position="90"/>
        <end position="100"/>
    </location>
</feature>
<keyword evidence="3" id="KW-1185">Reference proteome</keyword>
<evidence type="ECO:0000256" key="1">
    <source>
        <dbReference type="SAM" id="MobiDB-lite"/>
    </source>
</evidence>
<proteinExistence type="predicted"/>
<name>A0A5B7FD87_PORTR</name>
<dbReference type="EMBL" id="VSRR010006795">
    <property type="protein sequence ID" value="MPC45580.1"/>
    <property type="molecule type" value="Genomic_DNA"/>
</dbReference>
<accession>A0A5B7FD87</accession>
<reference evidence="2 3" key="1">
    <citation type="submission" date="2019-05" db="EMBL/GenBank/DDBJ databases">
        <title>Another draft genome of Portunus trituberculatus and its Hox gene families provides insights of decapod evolution.</title>
        <authorList>
            <person name="Jeong J.-H."/>
            <person name="Song I."/>
            <person name="Kim S."/>
            <person name="Choi T."/>
            <person name="Kim D."/>
            <person name="Ryu S."/>
            <person name="Kim W."/>
        </authorList>
    </citation>
    <scope>NUCLEOTIDE SEQUENCE [LARGE SCALE GENOMIC DNA]</scope>
    <source>
        <tissue evidence="2">Muscle</tissue>
    </source>
</reference>